<evidence type="ECO:0000313" key="3">
    <source>
        <dbReference type="Proteomes" id="UP000321353"/>
    </source>
</evidence>
<dbReference type="KEGG" id="smam:Mal15_37370"/>
<protein>
    <recommendedName>
        <fullName evidence="1">N-acyl amino acid synthase FeeM catalytic core domain-containing protein</fullName>
    </recommendedName>
</protein>
<dbReference type="AlphaFoldDB" id="A0A5B9MEG9"/>
<organism evidence="2 3">
    <name type="scientific">Stieleria maiorica</name>
    <dbReference type="NCBI Taxonomy" id="2795974"/>
    <lineage>
        <taxon>Bacteria</taxon>
        <taxon>Pseudomonadati</taxon>
        <taxon>Planctomycetota</taxon>
        <taxon>Planctomycetia</taxon>
        <taxon>Pirellulales</taxon>
        <taxon>Pirellulaceae</taxon>
        <taxon>Stieleria</taxon>
    </lineage>
</organism>
<dbReference type="Gene3D" id="3.40.630.30">
    <property type="match status" value="1"/>
</dbReference>
<proteinExistence type="predicted"/>
<name>A0A5B9MEG9_9BACT</name>
<dbReference type="RefSeq" id="WP_147869034.1">
    <property type="nucleotide sequence ID" value="NZ_CP036264.1"/>
</dbReference>
<dbReference type="Pfam" id="PF21926">
    <property type="entry name" value="FeeM"/>
    <property type="match status" value="1"/>
</dbReference>
<accession>A0A5B9MEG9</accession>
<dbReference type="InterPro" id="IPR054597">
    <property type="entry name" value="FeeM_cat"/>
</dbReference>
<sequence length="262" mass="29693">MFISVASERTSTSEDGQLHLSIARSRSHLEQAFKLVHHSYVQAGLQKPNPLGMRLLRQHFLRETDVVVATMSDVVVSTASMIADSDLGLPAETMYRKEIDEVRNRGLRLAEIGCLADRRDAKLRFIEVFRFLSCLIAQAAVSRAYDGLIVATHPRHARFYMRQLGFRRIGEIRECPYVQGSPAVPLLFDFEERRGSAVHDFLFQQPYSPEELAPYVWDEETRAHFYAALTQLDEGGEKKLERSGVGPVFSLPVQSPTVQHFS</sequence>
<dbReference type="InterPro" id="IPR016181">
    <property type="entry name" value="Acyl_CoA_acyltransferase"/>
</dbReference>
<dbReference type="Proteomes" id="UP000321353">
    <property type="component" value="Chromosome"/>
</dbReference>
<keyword evidence="3" id="KW-1185">Reference proteome</keyword>
<gene>
    <name evidence="2" type="ORF">Mal15_37370</name>
</gene>
<dbReference type="EMBL" id="CP036264">
    <property type="protein sequence ID" value="QEF99671.1"/>
    <property type="molecule type" value="Genomic_DNA"/>
</dbReference>
<evidence type="ECO:0000313" key="2">
    <source>
        <dbReference type="EMBL" id="QEF99671.1"/>
    </source>
</evidence>
<evidence type="ECO:0000259" key="1">
    <source>
        <dbReference type="Pfam" id="PF21926"/>
    </source>
</evidence>
<feature type="domain" description="N-acyl amino acid synthase FeeM catalytic core" evidence="1">
    <location>
        <begin position="31"/>
        <end position="187"/>
    </location>
</feature>
<reference evidence="2 3" key="1">
    <citation type="submission" date="2019-02" db="EMBL/GenBank/DDBJ databases">
        <title>Planctomycetal bacteria perform biofilm scaping via a novel small molecule.</title>
        <authorList>
            <person name="Jeske O."/>
            <person name="Boedeker C."/>
            <person name="Wiegand S."/>
            <person name="Breitling P."/>
            <person name="Kallscheuer N."/>
            <person name="Jogler M."/>
            <person name="Rohde M."/>
            <person name="Petersen J."/>
            <person name="Medema M.H."/>
            <person name="Surup F."/>
            <person name="Jogler C."/>
        </authorList>
    </citation>
    <scope>NUCLEOTIDE SEQUENCE [LARGE SCALE GENOMIC DNA]</scope>
    <source>
        <strain evidence="2 3">Mal15</strain>
    </source>
</reference>
<dbReference type="SUPFAM" id="SSF55729">
    <property type="entry name" value="Acyl-CoA N-acyltransferases (Nat)"/>
    <property type="match status" value="1"/>
</dbReference>